<dbReference type="Gramene" id="Pp3c17_21479V3.1">
    <property type="protein sequence ID" value="PAC:32906291.CDS.1"/>
    <property type="gene ID" value="Pp3c17_21479"/>
</dbReference>
<protein>
    <submittedName>
        <fullName evidence="1 2">Uncharacterized protein</fullName>
    </submittedName>
</protein>
<name>A0A2K1J4X9_PHYPA</name>
<reference evidence="1 3" key="2">
    <citation type="journal article" date="2018" name="Plant J.">
        <title>The Physcomitrella patens chromosome-scale assembly reveals moss genome structure and evolution.</title>
        <authorList>
            <person name="Lang D."/>
            <person name="Ullrich K.K."/>
            <person name="Murat F."/>
            <person name="Fuchs J."/>
            <person name="Jenkins J."/>
            <person name="Haas F.B."/>
            <person name="Piednoel M."/>
            <person name="Gundlach H."/>
            <person name="Van Bel M."/>
            <person name="Meyberg R."/>
            <person name="Vives C."/>
            <person name="Morata J."/>
            <person name="Symeonidi A."/>
            <person name="Hiss M."/>
            <person name="Muchero W."/>
            <person name="Kamisugi Y."/>
            <person name="Saleh O."/>
            <person name="Blanc G."/>
            <person name="Decker E.L."/>
            <person name="van Gessel N."/>
            <person name="Grimwood J."/>
            <person name="Hayes R.D."/>
            <person name="Graham S.W."/>
            <person name="Gunter L.E."/>
            <person name="McDaniel S.F."/>
            <person name="Hoernstein S.N.W."/>
            <person name="Larsson A."/>
            <person name="Li F.W."/>
            <person name="Perroud P.F."/>
            <person name="Phillips J."/>
            <person name="Ranjan P."/>
            <person name="Rokshar D.S."/>
            <person name="Rothfels C.J."/>
            <person name="Schneider L."/>
            <person name="Shu S."/>
            <person name="Stevenson D.W."/>
            <person name="Thummler F."/>
            <person name="Tillich M."/>
            <person name="Villarreal Aguilar J.C."/>
            <person name="Widiez T."/>
            <person name="Wong G.K."/>
            <person name="Wymore A."/>
            <person name="Zhang Y."/>
            <person name="Zimmer A.D."/>
            <person name="Quatrano R.S."/>
            <person name="Mayer K.F.X."/>
            <person name="Goodstein D."/>
            <person name="Casacuberta J.M."/>
            <person name="Vandepoele K."/>
            <person name="Reski R."/>
            <person name="Cuming A.C."/>
            <person name="Tuskan G.A."/>
            <person name="Maumus F."/>
            <person name="Salse J."/>
            <person name="Schmutz J."/>
            <person name="Rensing S.A."/>
        </authorList>
    </citation>
    <scope>NUCLEOTIDE SEQUENCE [LARGE SCALE GENOMIC DNA]</scope>
    <source>
        <strain evidence="2 3">cv. Gransden 2004</strain>
    </source>
</reference>
<accession>A0A2K1J4X9</accession>
<dbReference type="AlphaFoldDB" id="A0A2K1J4X9"/>
<keyword evidence="3" id="KW-1185">Reference proteome</keyword>
<dbReference type="EMBL" id="ABEU02000017">
    <property type="protein sequence ID" value="PNR36583.1"/>
    <property type="molecule type" value="Genomic_DNA"/>
</dbReference>
<dbReference type="InParanoid" id="A0A2K1J4X9"/>
<gene>
    <name evidence="1" type="ORF">PHYPA_022434</name>
</gene>
<evidence type="ECO:0000313" key="2">
    <source>
        <dbReference type="EnsemblPlants" id="PAC:32906291.CDS.1"/>
    </source>
</evidence>
<proteinExistence type="predicted"/>
<evidence type="ECO:0000313" key="1">
    <source>
        <dbReference type="EMBL" id="PNR36583.1"/>
    </source>
</evidence>
<sequence>MGHSRFHHPIAHRNFYSEKRWQLQHSTTRHLRTLVLILLYLLLFLSTLHVIPPLQASKLCNLHSWGDCLIHAIF</sequence>
<reference evidence="1 3" key="1">
    <citation type="journal article" date="2008" name="Science">
        <title>The Physcomitrella genome reveals evolutionary insights into the conquest of land by plants.</title>
        <authorList>
            <person name="Rensing S."/>
            <person name="Lang D."/>
            <person name="Zimmer A."/>
            <person name="Terry A."/>
            <person name="Salamov A."/>
            <person name="Shapiro H."/>
            <person name="Nishiyama T."/>
            <person name="Perroud P.-F."/>
            <person name="Lindquist E."/>
            <person name="Kamisugi Y."/>
            <person name="Tanahashi T."/>
            <person name="Sakakibara K."/>
            <person name="Fujita T."/>
            <person name="Oishi K."/>
            <person name="Shin-I T."/>
            <person name="Kuroki Y."/>
            <person name="Toyoda A."/>
            <person name="Suzuki Y."/>
            <person name="Hashimoto A."/>
            <person name="Yamaguchi K."/>
            <person name="Sugano A."/>
            <person name="Kohara Y."/>
            <person name="Fujiyama A."/>
            <person name="Anterola A."/>
            <person name="Aoki S."/>
            <person name="Ashton N."/>
            <person name="Barbazuk W.B."/>
            <person name="Barker E."/>
            <person name="Bennetzen J."/>
            <person name="Bezanilla M."/>
            <person name="Blankenship R."/>
            <person name="Cho S.H."/>
            <person name="Dutcher S."/>
            <person name="Estelle M."/>
            <person name="Fawcett J.A."/>
            <person name="Gundlach H."/>
            <person name="Hanada K."/>
            <person name="Heyl A."/>
            <person name="Hicks K.A."/>
            <person name="Hugh J."/>
            <person name="Lohr M."/>
            <person name="Mayer K."/>
            <person name="Melkozernov A."/>
            <person name="Murata T."/>
            <person name="Nelson D."/>
            <person name="Pils B."/>
            <person name="Prigge M."/>
            <person name="Reiss B."/>
            <person name="Renner T."/>
            <person name="Rombauts S."/>
            <person name="Rushton P."/>
            <person name="Sanderfoot A."/>
            <person name="Schween G."/>
            <person name="Shiu S.-H."/>
            <person name="Stueber K."/>
            <person name="Theodoulou F.L."/>
            <person name="Tu H."/>
            <person name="Van de Peer Y."/>
            <person name="Verrier P.J."/>
            <person name="Waters E."/>
            <person name="Wood A."/>
            <person name="Yang L."/>
            <person name="Cove D."/>
            <person name="Cuming A."/>
            <person name="Hasebe M."/>
            <person name="Lucas S."/>
            <person name="Mishler D.B."/>
            <person name="Reski R."/>
            <person name="Grigoriev I."/>
            <person name="Quatrano R.S."/>
            <person name="Boore J.L."/>
        </authorList>
    </citation>
    <scope>NUCLEOTIDE SEQUENCE [LARGE SCALE GENOMIC DNA]</scope>
    <source>
        <strain evidence="2 3">cv. Gransden 2004</strain>
    </source>
</reference>
<dbReference type="Proteomes" id="UP000006727">
    <property type="component" value="Chromosome 17"/>
</dbReference>
<evidence type="ECO:0000313" key="3">
    <source>
        <dbReference type="Proteomes" id="UP000006727"/>
    </source>
</evidence>
<reference evidence="2" key="3">
    <citation type="submission" date="2020-12" db="UniProtKB">
        <authorList>
            <consortium name="EnsemblPlants"/>
        </authorList>
    </citation>
    <scope>IDENTIFICATION</scope>
</reference>
<dbReference type="EnsemblPlants" id="Pp3c17_21479V3.1">
    <property type="protein sequence ID" value="PAC:32906291.CDS.1"/>
    <property type="gene ID" value="Pp3c17_21479"/>
</dbReference>
<organism evidence="1">
    <name type="scientific">Physcomitrium patens</name>
    <name type="common">Spreading-leaved earth moss</name>
    <name type="synonym">Physcomitrella patens</name>
    <dbReference type="NCBI Taxonomy" id="3218"/>
    <lineage>
        <taxon>Eukaryota</taxon>
        <taxon>Viridiplantae</taxon>
        <taxon>Streptophyta</taxon>
        <taxon>Embryophyta</taxon>
        <taxon>Bryophyta</taxon>
        <taxon>Bryophytina</taxon>
        <taxon>Bryopsida</taxon>
        <taxon>Funariidae</taxon>
        <taxon>Funariales</taxon>
        <taxon>Funariaceae</taxon>
        <taxon>Physcomitrium</taxon>
    </lineage>
</organism>